<evidence type="ECO:0000313" key="2">
    <source>
        <dbReference type="Proteomes" id="UP000037594"/>
    </source>
</evidence>
<dbReference type="AlphaFoldDB" id="A0A0J8WLS0"/>
<evidence type="ECO:0000313" key="1">
    <source>
        <dbReference type="EMBL" id="KMV13959.1"/>
    </source>
</evidence>
<dbReference type="Proteomes" id="UP000037594">
    <property type="component" value="Unassembled WGS sequence"/>
</dbReference>
<protein>
    <submittedName>
        <fullName evidence="1">Uncharacterized protein</fullName>
    </submittedName>
</protein>
<dbReference type="RefSeq" id="WP_048896541.1">
    <property type="nucleotide sequence ID" value="NZ_LFOD01000064.1"/>
</dbReference>
<gene>
    <name evidence="1" type="ORF">ACT17_32785</name>
</gene>
<reference evidence="1 2" key="1">
    <citation type="submission" date="2015-06" db="EMBL/GenBank/DDBJ databases">
        <title>Genome sequence of Mycobacterium conceptionense strain MLE.</title>
        <authorList>
            <person name="Greninger A.L."/>
            <person name="Cunningham G."/>
            <person name="Chiu C.Y."/>
            <person name="Miller S."/>
        </authorList>
    </citation>
    <scope>NUCLEOTIDE SEQUENCE [LARGE SCALE GENOMIC DNA]</scope>
    <source>
        <strain evidence="1 2">MLE</strain>
    </source>
</reference>
<name>A0A0J8WLS0_9MYCO</name>
<dbReference type="PATRIC" id="fig|451644.5.peg.6737"/>
<proteinExistence type="predicted"/>
<sequence length="181" mass="19954">MSESYLSRNWTDAEFTALSGWLNIFEHPTTDRAATVLYAKPCPGVLLQKRLDEFGELETRTIAATFDTLGPTGVITPVNERNYCLSVTEDRWAASSNEVEAEARADRDDIERSMLEQLAEAGNEGITAEDLIDGFEPVYRAISARQLLQADGKVYTTARPDASALLGRVHVFHLSEGVESA</sequence>
<accession>A0A0J8WLS0</accession>
<dbReference type="EMBL" id="LFOD01000064">
    <property type="protein sequence ID" value="KMV13959.1"/>
    <property type="molecule type" value="Genomic_DNA"/>
</dbReference>
<organism evidence="1 2">
    <name type="scientific">Mycolicibacterium conceptionense</name>
    <dbReference type="NCBI Taxonomy" id="451644"/>
    <lineage>
        <taxon>Bacteria</taxon>
        <taxon>Bacillati</taxon>
        <taxon>Actinomycetota</taxon>
        <taxon>Actinomycetes</taxon>
        <taxon>Mycobacteriales</taxon>
        <taxon>Mycobacteriaceae</taxon>
        <taxon>Mycolicibacterium</taxon>
    </lineage>
</organism>
<comment type="caution">
    <text evidence="1">The sequence shown here is derived from an EMBL/GenBank/DDBJ whole genome shotgun (WGS) entry which is preliminary data.</text>
</comment>